<dbReference type="EMBL" id="AP023321">
    <property type="protein sequence ID" value="BCI60987.1"/>
    <property type="molecule type" value="Genomic_DNA"/>
</dbReference>
<sequence>MKKPQKILAFILSASLTAGCALPGAALAQSPGGSDATDPAPYAGEDRLYAIATSHLDTVWSWPLEETIREYLPSTLRDNFQLFEEFPDYKFTWEGAYRYQLIEEY</sequence>
<feature type="domain" description="Glycoside hydrolase family 38 N-terminal" evidence="2">
    <location>
        <begin position="48"/>
        <end position="104"/>
    </location>
</feature>
<organism evidence="3 4">
    <name type="scientific">Solibaculum mannosilyticum</name>
    <dbReference type="NCBI Taxonomy" id="2780922"/>
    <lineage>
        <taxon>Bacteria</taxon>
        <taxon>Bacillati</taxon>
        <taxon>Bacillota</taxon>
        <taxon>Clostridia</taxon>
        <taxon>Eubacteriales</taxon>
        <taxon>Oscillospiraceae</taxon>
        <taxon>Solibaculum</taxon>
    </lineage>
</organism>
<dbReference type="KEGG" id="sman:C12CBH8_16260"/>
<dbReference type="SUPFAM" id="SSF88713">
    <property type="entry name" value="Glycoside hydrolase/deacetylase"/>
    <property type="match status" value="1"/>
</dbReference>
<dbReference type="Pfam" id="PF01074">
    <property type="entry name" value="Glyco_hydro_38N"/>
    <property type="match status" value="1"/>
</dbReference>
<dbReference type="GO" id="GO:0006013">
    <property type="term" value="P:mannose metabolic process"/>
    <property type="evidence" value="ECO:0007669"/>
    <property type="project" value="InterPro"/>
</dbReference>
<dbReference type="InterPro" id="IPR011330">
    <property type="entry name" value="Glyco_hydro/deAcase_b/a-brl"/>
</dbReference>
<dbReference type="GO" id="GO:0004559">
    <property type="term" value="F:alpha-mannosidase activity"/>
    <property type="evidence" value="ECO:0007669"/>
    <property type="project" value="InterPro"/>
</dbReference>
<evidence type="ECO:0000256" key="1">
    <source>
        <dbReference type="SAM" id="SignalP"/>
    </source>
</evidence>
<keyword evidence="4" id="KW-1185">Reference proteome</keyword>
<protein>
    <recommendedName>
        <fullName evidence="2">Glycoside hydrolase family 38 N-terminal domain-containing protein</fullName>
    </recommendedName>
</protein>
<dbReference type="PROSITE" id="PS51257">
    <property type="entry name" value="PROKAR_LIPOPROTEIN"/>
    <property type="match status" value="1"/>
</dbReference>
<dbReference type="Proteomes" id="UP000593890">
    <property type="component" value="Chromosome"/>
</dbReference>
<reference evidence="4" key="1">
    <citation type="submission" date="2020-07" db="EMBL/GenBank/DDBJ databases">
        <title>Complete genome sequencing of Clostridia bacterium strain 12CBH8.</title>
        <authorList>
            <person name="Sakamoto M."/>
            <person name="Murakami T."/>
            <person name="Mori H."/>
        </authorList>
    </citation>
    <scope>NUCLEOTIDE SEQUENCE [LARGE SCALE GENOMIC DNA]</scope>
    <source>
        <strain evidence="4">12CBH8</strain>
    </source>
</reference>
<feature type="chain" id="PRO_5038709906" description="Glycoside hydrolase family 38 N-terminal domain-containing protein" evidence="1">
    <location>
        <begin position="29"/>
        <end position="105"/>
    </location>
</feature>
<evidence type="ECO:0000259" key="2">
    <source>
        <dbReference type="Pfam" id="PF01074"/>
    </source>
</evidence>
<proteinExistence type="predicted"/>
<gene>
    <name evidence="3" type="ORF">C12CBH8_16260</name>
</gene>
<feature type="signal peptide" evidence="1">
    <location>
        <begin position="1"/>
        <end position="28"/>
    </location>
</feature>
<name>A0A7I8D2D8_9FIRM</name>
<dbReference type="InterPro" id="IPR027291">
    <property type="entry name" value="Glyco_hydro_38_N_sf"/>
</dbReference>
<dbReference type="InterPro" id="IPR000602">
    <property type="entry name" value="Glyco_hydro_38_N"/>
</dbReference>
<dbReference type="Gene3D" id="3.20.110.10">
    <property type="entry name" value="Glycoside hydrolase 38, N terminal domain"/>
    <property type="match status" value="1"/>
</dbReference>
<evidence type="ECO:0000313" key="3">
    <source>
        <dbReference type="EMBL" id="BCI60987.1"/>
    </source>
</evidence>
<accession>A0A7I8D2D8</accession>
<evidence type="ECO:0000313" key="4">
    <source>
        <dbReference type="Proteomes" id="UP000593890"/>
    </source>
</evidence>
<keyword evidence="1" id="KW-0732">Signal</keyword>
<dbReference type="AlphaFoldDB" id="A0A7I8D2D8"/>